<evidence type="ECO:0000313" key="4">
    <source>
        <dbReference type="Proteomes" id="UP001050975"/>
    </source>
</evidence>
<comment type="similarity">
    <text evidence="1 2">Belongs to the OprB family.</text>
</comment>
<keyword evidence="4" id="KW-1185">Reference proteome</keyword>
<reference evidence="3" key="1">
    <citation type="submission" date="2019-10" db="EMBL/GenBank/DDBJ databases">
        <title>Draft genome sequece of Microseira wollei NIES-4236.</title>
        <authorList>
            <person name="Yamaguchi H."/>
            <person name="Suzuki S."/>
            <person name="Kawachi M."/>
        </authorList>
    </citation>
    <scope>NUCLEOTIDE SEQUENCE</scope>
    <source>
        <strain evidence="3">NIES-4236</strain>
    </source>
</reference>
<evidence type="ECO:0000313" key="3">
    <source>
        <dbReference type="EMBL" id="GET38142.1"/>
    </source>
</evidence>
<accession>A0AAV3XFC9</accession>
<dbReference type="GO" id="GO:0015288">
    <property type="term" value="F:porin activity"/>
    <property type="evidence" value="ECO:0007669"/>
    <property type="project" value="InterPro"/>
</dbReference>
<evidence type="ECO:0000256" key="1">
    <source>
        <dbReference type="ARBA" id="ARBA00008769"/>
    </source>
</evidence>
<sequence length="93" mass="10255">MAGWHFKDVFVSGNSAGLIFGQPLFRVAADGDASLKANPDVDRTTPYHLEAYYRIQISDNISVTPGAFVLFNPEGDKRNDTTTIGVIRTTFNF</sequence>
<dbReference type="AlphaFoldDB" id="A0AAV3XFC9"/>
<dbReference type="InterPro" id="IPR051465">
    <property type="entry name" value="Cell_Envelope_Struct_Comp"/>
</dbReference>
<dbReference type="EMBL" id="BLAY01000040">
    <property type="protein sequence ID" value="GET38142.1"/>
    <property type="molecule type" value="Genomic_DNA"/>
</dbReference>
<dbReference type="GO" id="GO:0016020">
    <property type="term" value="C:membrane"/>
    <property type="evidence" value="ECO:0007669"/>
    <property type="project" value="InterPro"/>
</dbReference>
<dbReference type="GO" id="GO:0008643">
    <property type="term" value="P:carbohydrate transport"/>
    <property type="evidence" value="ECO:0007669"/>
    <property type="project" value="InterPro"/>
</dbReference>
<dbReference type="PANTHER" id="PTHR43308">
    <property type="entry name" value="OUTER MEMBRANE PROTEIN ALPHA-RELATED"/>
    <property type="match status" value="1"/>
</dbReference>
<dbReference type="PANTHER" id="PTHR43308:SF1">
    <property type="entry name" value="OUTER MEMBRANE PROTEIN ALPHA"/>
    <property type="match status" value="1"/>
</dbReference>
<name>A0AAV3XFC9_9CYAN</name>
<dbReference type="RefSeq" id="WP_226580822.1">
    <property type="nucleotide sequence ID" value="NZ_BLAY01000040.1"/>
</dbReference>
<evidence type="ECO:0000256" key="2">
    <source>
        <dbReference type="RuleBase" id="RU363072"/>
    </source>
</evidence>
<dbReference type="Proteomes" id="UP001050975">
    <property type="component" value="Unassembled WGS sequence"/>
</dbReference>
<proteinExistence type="inferred from homology"/>
<dbReference type="InterPro" id="IPR038673">
    <property type="entry name" value="OprB_sf"/>
</dbReference>
<dbReference type="Pfam" id="PF04966">
    <property type="entry name" value="OprB"/>
    <property type="match status" value="1"/>
</dbReference>
<dbReference type="Gene3D" id="2.40.160.180">
    <property type="entry name" value="Carbohydrate-selective porin OprB"/>
    <property type="match status" value="1"/>
</dbReference>
<comment type="caution">
    <text evidence="3">The sequence shown here is derived from an EMBL/GenBank/DDBJ whole genome shotgun (WGS) entry which is preliminary data.</text>
</comment>
<organism evidence="3 4">
    <name type="scientific">Microseira wollei NIES-4236</name>
    <dbReference type="NCBI Taxonomy" id="2530354"/>
    <lineage>
        <taxon>Bacteria</taxon>
        <taxon>Bacillati</taxon>
        <taxon>Cyanobacteriota</taxon>
        <taxon>Cyanophyceae</taxon>
        <taxon>Oscillatoriophycideae</taxon>
        <taxon>Aerosakkonematales</taxon>
        <taxon>Aerosakkonemataceae</taxon>
        <taxon>Microseira</taxon>
    </lineage>
</organism>
<gene>
    <name evidence="3" type="ORF">MiSe_28960</name>
</gene>
<dbReference type="InterPro" id="IPR007049">
    <property type="entry name" value="Carb-sel_porin_OprB"/>
</dbReference>
<protein>
    <submittedName>
        <fullName evidence="3">S-layer region-like protein</fullName>
    </submittedName>
</protein>